<dbReference type="PANTHER" id="PTHR14296">
    <property type="entry name" value="REMODELING AND SPACING FACTOR 1"/>
    <property type="match status" value="1"/>
</dbReference>
<evidence type="ECO:0000259" key="10">
    <source>
        <dbReference type="PROSITE" id="PS50827"/>
    </source>
</evidence>
<feature type="compositionally biased region" description="Acidic residues" evidence="8">
    <location>
        <begin position="2421"/>
        <end position="2431"/>
    </location>
</feature>
<feature type="compositionally biased region" description="Polar residues" evidence="8">
    <location>
        <begin position="3237"/>
        <end position="3250"/>
    </location>
</feature>
<dbReference type="SMART" id="SM00249">
    <property type="entry name" value="PHD"/>
    <property type="match status" value="1"/>
</dbReference>
<gene>
    <name evidence="12" type="primary">LOC108569745</name>
</gene>
<feature type="compositionally biased region" description="Basic and acidic residues" evidence="8">
    <location>
        <begin position="1999"/>
        <end position="2011"/>
    </location>
</feature>
<organism evidence="11 12">
    <name type="scientific">Nicrophorus vespilloides</name>
    <name type="common">Boreal carrion beetle</name>
    <dbReference type="NCBI Taxonomy" id="110193"/>
    <lineage>
        <taxon>Eukaryota</taxon>
        <taxon>Metazoa</taxon>
        <taxon>Ecdysozoa</taxon>
        <taxon>Arthropoda</taxon>
        <taxon>Hexapoda</taxon>
        <taxon>Insecta</taxon>
        <taxon>Pterygota</taxon>
        <taxon>Neoptera</taxon>
        <taxon>Endopterygota</taxon>
        <taxon>Coleoptera</taxon>
        <taxon>Polyphaga</taxon>
        <taxon>Staphyliniformia</taxon>
        <taxon>Silphidae</taxon>
        <taxon>Nicrophorinae</taxon>
        <taxon>Nicrophorus</taxon>
    </lineage>
</organism>
<dbReference type="Proteomes" id="UP000695000">
    <property type="component" value="Unplaced"/>
</dbReference>
<dbReference type="SUPFAM" id="SSF57903">
    <property type="entry name" value="FYVE/PHD zinc finger"/>
    <property type="match status" value="1"/>
</dbReference>
<feature type="compositionally biased region" description="Polar residues" evidence="8">
    <location>
        <begin position="1139"/>
        <end position="1149"/>
    </location>
</feature>
<feature type="compositionally biased region" description="Basic and acidic residues" evidence="8">
    <location>
        <begin position="1117"/>
        <end position="1138"/>
    </location>
</feature>
<feature type="region of interest" description="Disordered" evidence="8">
    <location>
        <begin position="1756"/>
        <end position="1776"/>
    </location>
</feature>
<feature type="compositionally biased region" description="Acidic residues" evidence="8">
    <location>
        <begin position="446"/>
        <end position="472"/>
    </location>
</feature>
<dbReference type="CDD" id="cd15543">
    <property type="entry name" value="PHD_RSF1"/>
    <property type="match status" value="1"/>
</dbReference>
<keyword evidence="5" id="KW-0539">Nucleus</keyword>
<evidence type="ECO:0000256" key="3">
    <source>
        <dbReference type="ARBA" id="ARBA00022771"/>
    </source>
</evidence>
<evidence type="ECO:0000256" key="4">
    <source>
        <dbReference type="ARBA" id="ARBA00022833"/>
    </source>
</evidence>
<protein>
    <submittedName>
        <fullName evidence="12">Titin homolog isoform X1</fullName>
    </submittedName>
</protein>
<dbReference type="PROSITE" id="PS01359">
    <property type="entry name" value="ZF_PHD_1"/>
    <property type="match status" value="1"/>
</dbReference>
<feature type="compositionally biased region" description="Basic and acidic residues" evidence="8">
    <location>
        <begin position="703"/>
        <end position="736"/>
    </location>
</feature>
<reference evidence="12" key="1">
    <citation type="submission" date="2025-08" db="UniProtKB">
        <authorList>
            <consortium name="RefSeq"/>
        </authorList>
    </citation>
    <scope>IDENTIFICATION</scope>
    <source>
        <tissue evidence="12">Whole Larva</tissue>
    </source>
</reference>
<feature type="domain" description="PHD-type" evidence="9">
    <location>
        <begin position="2525"/>
        <end position="2575"/>
    </location>
</feature>
<feature type="compositionally biased region" description="Acidic residues" evidence="8">
    <location>
        <begin position="2783"/>
        <end position="2792"/>
    </location>
</feature>
<evidence type="ECO:0000313" key="12">
    <source>
        <dbReference type="RefSeq" id="XP_017786904.1"/>
    </source>
</evidence>
<feature type="compositionally biased region" description="Low complexity" evidence="8">
    <location>
        <begin position="3260"/>
        <end position="3276"/>
    </location>
</feature>
<feature type="compositionally biased region" description="Acidic residues" evidence="8">
    <location>
        <begin position="2965"/>
        <end position="2992"/>
    </location>
</feature>
<feature type="compositionally biased region" description="Acidic residues" evidence="8">
    <location>
        <begin position="2467"/>
        <end position="2479"/>
    </location>
</feature>
<dbReference type="InterPro" id="IPR028938">
    <property type="entry name" value="Rsf1-like"/>
</dbReference>
<feature type="region of interest" description="Disordered" evidence="8">
    <location>
        <begin position="1804"/>
        <end position="1873"/>
    </location>
</feature>
<dbReference type="PANTHER" id="PTHR14296:SF16">
    <property type="entry name" value="REMODELING AND SPACING FACTOR 1"/>
    <property type="match status" value="1"/>
</dbReference>
<dbReference type="Pfam" id="PF00628">
    <property type="entry name" value="PHD"/>
    <property type="match status" value="1"/>
</dbReference>
<dbReference type="GeneID" id="108569745"/>
<feature type="compositionally biased region" description="Basic and acidic residues" evidence="8">
    <location>
        <begin position="2189"/>
        <end position="2242"/>
    </location>
</feature>
<feature type="compositionally biased region" description="Basic and acidic residues" evidence="8">
    <location>
        <begin position="2619"/>
        <end position="2640"/>
    </location>
</feature>
<evidence type="ECO:0000256" key="2">
    <source>
        <dbReference type="ARBA" id="ARBA00022723"/>
    </source>
</evidence>
<feature type="compositionally biased region" description="Basic and acidic residues" evidence="8">
    <location>
        <begin position="481"/>
        <end position="490"/>
    </location>
</feature>
<feature type="compositionally biased region" description="Polar residues" evidence="8">
    <location>
        <begin position="1167"/>
        <end position="1180"/>
    </location>
</feature>
<feature type="compositionally biased region" description="Basic and acidic residues" evidence="8">
    <location>
        <begin position="1837"/>
        <end position="1861"/>
    </location>
</feature>
<feature type="region of interest" description="Disordered" evidence="8">
    <location>
        <begin position="2779"/>
        <end position="3038"/>
    </location>
</feature>
<feature type="compositionally biased region" description="Pro residues" evidence="8">
    <location>
        <begin position="3309"/>
        <end position="3322"/>
    </location>
</feature>
<feature type="coiled-coil region" evidence="7">
    <location>
        <begin position="3059"/>
        <end position="3112"/>
    </location>
</feature>
<feature type="compositionally biased region" description="Acidic residues" evidence="8">
    <location>
        <begin position="2800"/>
        <end position="2816"/>
    </location>
</feature>
<feature type="compositionally biased region" description="Basic and acidic residues" evidence="8">
    <location>
        <begin position="1306"/>
        <end position="1323"/>
    </location>
</feature>
<feature type="compositionally biased region" description="Basic and acidic residues" evidence="8">
    <location>
        <begin position="2401"/>
        <end position="2410"/>
    </location>
</feature>
<feature type="compositionally biased region" description="Basic and acidic residues" evidence="8">
    <location>
        <begin position="878"/>
        <end position="994"/>
    </location>
</feature>
<keyword evidence="7" id="KW-0175">Coiled coil</keyword>
<feature type="region of interest" description="Disordered" evidence="8">
    <location>
        <begin position="215"/>
        <end position="326"/>
    </location>
</feature>
<feature type="compositionally biased region" description="Basic residues" evidence="8">
    <location>
        <begin position="2435"/>
        <end position="2445"/>
    </location>
</feature>
<feature type="region of interest" description="Disordered" evidence="8">
    <location>
        <begin position="477"/>
        <end position="496"/>
    </location>
</feature>
<feature type="compositionally biased region" description="Polar residues" evidence="8">
    <location>
        <begin position="3176"/>
        <end position="3195"/>
    </location>
</feature>
<feature type="compositionally biased region" description="Basic and acidic residues" evidence="8">
    <location>
        <begin position="834"/>
        <end position="871"/>
    </location>
</feature>
<proteinExistence type="predicted"/>
<feature type="region of interest" description="Disordered" evidence="8">
    <location>
        <begin position="516"/>
        <end position="581"/>
    </location>
</feature>
<evidence type="ECO:0000313" key="11">
    <source>
        <dbReference type="Proteomes" id="UP000695000"/>
    </source>
</evidence>
<feature type="compositionally biased region" description="Polar residues" evidence="8">
    <location>
        <begin position="1234"/>
        <end position="1245"/>
    </location>
</feature>
<feature type="compositionally biased region" description="Low complexity" evidence="8">
    <location>
        <begin position="2641"/>
        <end position="2660"/>
    </location>
</feature>
<dbReference type="Gene3D" id="3.30.40.10">
    <property type="entry name" value="Zinc/RING finger domain, C3HC4 (zinc finger)"/>
    <property type="match status" value="1"/>
</dbReference>
<dbReference type="InterPro" id="IPR019786">
    <property type="entry name" value="Zinc_finger_PHD-type_CS"/>
</dbReference>
<sequence>MASENEASCEGDPNFAVICGFFEKFGVACGLNPVDFVELQEMLENTHEVATDLIELHIKLLRKARKSVSSERWERAIVNICHTYNSQDAWEIERFGYKKARIGSKLRILKHLLEMQFDLNVRFKNEINKMSATELRTQPLGKDKTGHSYWFQTDESCTIRVYKEDPDEETWALVAKDRNGLVSLISQLDSNEAAKSGSDSIMNEDSNSLEMEKPILDTGQNDSNSDSSKQLSEKKSSCEEEEELEEEQSIDNSTAVRNGNAVMDTDSNSALALKEVADEEEEEDVEEEEEVDEEEEVEEEEVEEEEEEDEEDEEEEPVPAVPEVKMQEKPVLVELKQVPAAIPEERPKTMGLRLKPLTELLTQPIIESEKKLELSGIKNKYIRNDPFPMSNRKAVESASYVDIYKNDHKRPMDYNSIEEPSFAKRPRTDRPTLLNNKLHYQKQYMGEEEDDDDEDYDEYEDEEDEVGEEIEEPLMLIKGEGSGKDNKCGSEAESPIVGDAIEEPVMFVYGVGSGALCQTGNEKKSEDDSKSSKNTVNDPTEKTNTEQFNNLTKKEVFRSPPKKSKWESGDDKTETVGSTSVQKMVEKFEDLSKGVEVPPKKTMPSFFFGPGFNTPSISALAKTNENDDIDSNEVSTETETKQIDETETVDEVENIEESKNGASKECKSNEIDTKEIVQSIIQVDKENLEPAEALTKENVCNIEEKSKSESEDNLVKETENASIETLEKENKSETAVECKSIPADDLPKENKSESEDNLVKESENAPKETLEEERKSESAEECKSTPADNLPKENKCESEDNLVKESENVPKETLEEERKSESAEECKSTSVDNLPKENKGKSEDNLVKESEIVPKETLEEERKSESAEECKSAPIDNLPKESKRESTDNLVKESENTPIETIKKESKSESTDNLAEECKSESADNLAKECKSAPVDNLKEDSKSESADNLTEESKSESTDNLAEECKSESADNLAKESKSAPVDNQKEENKSEPAENPEENNTANLKEDIKSESSETIKVEIISESAKNIKEESKCELTKNLIVEGACELATNLKEKSISATTETINVESNSEPADIPKEEIKRESVENLKQELKIECPETKEEFKSEILETINTDSKSESAETLIDESRSESAESKNDSPSNELLQKTNIKDDDPKVNIIIEDVSSSSETTELANNVDSTFDDNKLPQKESDVMDCSSEVEQPVDDATTTAEEVTKSSDTTECKGDVDETTKSESVQQTKNESQVKIIDEKEVTFADDLSKKDDVSISEPNIDGNSKTASEETEMKSLGPVPCDTSSQSVDSQEVPEKDSIESKREDPKSPEVDINSEEIADTPSTECVDSKPSSSIDSKQIENTDSISEENKEPVESISIENIDSKSAENVESLNSESVDTRSPEIVEIIAETGPVEPIDLRSDKSESSETSIEATKSPKTKPETSPVKIEHNESALADTLQASNSNAIEDNSNMSEPDITVQINDLVNKSETPTLNLKDDKDISHDEMDVVEEKPEEVVEQSEIVEKLEDQTKELAEEARVTEVVDEKTENVDNGTCSIEIVADKHNEIKGADLKVEENVGSTTAMDVLEKQSKNIPEKPDTIEEVKSERAVEKSEISESLESSEMIDSIQITDKPVAVNPIAVVDVAVCNLKTSDLMADVERNNVLPTEVTDKNDETVIDLKVRKVLEVQPATTSAIVENVEISEKLETLSDISNDDKSEIIEAEDKENDASVAEESKEIIEESETVVPKVQIVSENILPDKCQTNNNEVGENKSQKVSDPKSETSFVAKISATQSVVVTDEIQNKKILSEPKLNASDVTATKTNPVDAKEDDVIRESTSTDVKSEKKTESAEVKSIEKSKETHVPEKTSVQVGESSKKELKSAVVSDLKVDVKIVNVDKSKDEVGAATEQTESKPAIAAPNNTAKSAKKSFKINSILSSKEKEPEAKSKDGEKRRVTGEEPGKVPDIKSVDVSSDKKSGEILPEDKCDKEVDDVGLVTRSLKAAPKDVPEPEKQTQEQEGTTPAKGELKKTELYGAPVPSPKRSARLRNASVKDTVPEVVVVNKKAKNNAVDDKPSEECKKPKLETPPPAESRRLRLRNRGNRDSTSSLDVANINKQIVKDVKESPVAKKNFDNLKSIQEGEKKMTVEEPVCLKKTVADLTEEMPNSPISFVSDGDCGDMGNVSSEYESEKEEEQSVKQEEELKPAETKKEVVPKKEVESKPEEVVKKDEGVKKEEKEDEPKKDEKIPSLATLSFDYTGSPPPAKEKINVRVTRKRGRVSPPTEKQQAVTGGKRRKMRGKRTVDTELRKSIEDQKKKEISSSEEEKDHASKKQKKSEEVKESTKKGHKKKRTLLGLDIPDTMEVVQTGVRQSRRIAQIKIKEEAERRKIEELTMHDIKEKHKKSSRKEDDKDYKAEKRKRNKTAVTEDETTNDAESDEKKKKKQKRKHKNPKFDEHNPWKSSSDSSSQESHVEEEEEEYEEEDRDAPLKSDHEFSPESDLENGDEVQPLKRARTVRKEDAPEDDVVEVDDTSCEKCGKSDHPEWILLCDGCDSGWHCSCLRPALLVIPEGDWYCPPCLHTTLVINLQNRLIEFDKQVSKRQAEVRRKERLAYVGISLDNVLPTKEHDENIKSKPKQQRRDTRDSASESASDSSSSSGSGSGSTASESEDEPIYQLRQRRQAHSYRFNDYDELINSAIQDEVQSAVVVQSTEIRGKDMQTIVNAEAAAAAAETQAAPEPLPPVIPINADLPSNLVHTADEAASDDEVIKPVKKLIGKKKHRKLNSLDISSDDDDQGSDEDFKGSSSDEDEEDEFDEDLDSDSSEFGRRKRKGGPVRRSTRARISRYDRDFINDDSDEDYAAPRRKKTRSIWDESESEESDRSWGRRKKKSTPRKAPSTPRPRKPKSKKKKKNDDDSDAEVYSKKKPKIKYGGLDSEEDTGRRTRGKKITYVDALGSDSDDDLRRKNAVKDDDSEDEFVLNEEEDLRDEAVGDSDDSNDDPLIVGAIKSGSKKGKGKGGIKRIKRAQGEEEEALFPPLPDDFTKTTEVVPPVIAGASVEKEEPNPIEQINKNIEAMDEKEMEMMMEEEEYANKQLQMVAEQLEKEKRRKELEVAKKLEEMPTVVPQNFDLPPMVVDTMPVLEPQTQLHPIMMMEEKTPKKRGRKPKSLSGSAEMLHLMPGSGVPTTPQSDDMSDLSGSNLNPDGTPKKRRGRGKGKKTLEKEAAAAAAAAARASNAPSEAGDSNEPSLSETGDSSNDPALIGGKLGVASAPQPFSQSQPVPSVITRMLQTQPGKPAYPVGPPINYEMYGGDNRPEGPSPPIPSPSPQGGPPFLTSPGGPPRGVLPPGYRPTLNHYPVIRSGAPPPMRHRSPVPQNIPSGMFLSHHPLDPSPSGGSTITTVSSEHGSPAPSASPLSNKSDPTPPPPTYVRPPMVRFPAATQGPMARHPLPTMMAQHMLRPNVPFAHFPYGAYQQAAASSGEDGPHFSNPNYSEFPPDGEGPKNYDEENGEFGGLVSYFSSQREDDLDT</sequence>
<feature type="compositionally biased region" description="Acidic residues" evidence="8">
    <location>
        <begin position="277"/>
        <end position="317"/>
    </location>
</feature>
<name>A0ABM1NJA4_NICVS</name>
<feature type="compositionally biased region" description="Basic and acidic residues" evidence="8">
    <location>
        <begin position="2374"/>
        <end position="2394"/>
    </location>
</feature>
<feature type="region of interest" description="Disordered" evidence="8">
    <location>
        <begin position="2619"/>
        <end position="2667"/>
    </location>
</feature>
<feature type="region of interest" description="Disordered" evidence="8">
    <location>
        <begin position="1167"/>
        <end position="1453"/>
    </location>
</feature>
<feature type="compositionally biased region" description="Basic and acidic residues" evidence="8">
    <location>
        <begin position="521"/>
        <end position="531"/>
    </location>
</feature>
<dbReference type="InterPro" id="IPR019787">
    <property type="entry name" value="Znf_PHD-finger"/>
</dbReference>
<dbReference type="PROSITE" id="PS50016">
    <property type="entry name" value="ZF_PHD_2"/>
    <property type="match status" value="1"/>
</dbReference>
<evidence type="ECO:0000259" key="9">
    <source>
        <dbReference type="PROSITE" id="PS50016"/>
    </source>
</evidence>
<feature type="compositionally biased region" description="Basic and acidic residues" evidence="8">
    <location>
        <begin position="2065"/>
        <end position="2079"/>
    </location>
</feature>
<accession>A0ABM1NJA4</accession>
<evidence type="ECO:0000256" key="6">
    <source>
        <dbReference type="PROSITE-ProRule" id="PRU00146"/>
    </source>
</evidence>
<evidence type="ECO:0000256" key="1">
    <source>
        <dbReference type="ARBA" id="ARBA00004123"/>
    </source>
</evidence>
<feature type="compositionally biased region" description="Basic and acidic residues" evidence="8">
    <location>
        <begin position="790"/>
        <end position="827"/>
    </location>
</feature>
<feature type="domain" description="DDT" evidence="10">
    <location>
        <begin position="9"/>
        <end position="70"/>
    </location>
</feature>
<keyword evidence="2" id="KW-0479">Metal-binding</keyword>
<dbReference type="InterPro" id="IPR001965">
    <property type="entry name" value="Znf_PHD"/>
</dbReference>
<feature type="region of interest" description="Disordered" evidence="8">
    <location>
        <begin position="410"/>
        <end position="472"/>
    </location>
</feature>
<dbReference type="InterPro" id="IPR013083">
    <property type="entry name" value="Znf_RING/FYVE/PHD"/>
</dbReference>
<feature type="compositionally biased region" description="Basic and acidic residues" evidence="8">
    <location>
        <begin position="1006"/>
        <end position="1015"/>
    </location>
</feature>
<evidence type="ECO:0000256" key="7">
    <source>
        <dbReference type="SAM" id="Coils"/>
    </source>
</evidence>
<dbReference type="RefSeq" id="XP_017786904.1">
    <property type="nucleotide sequence ID" value="XM_017931415.1"/>
</dbReference>
<feature type="compositionally biased region" description="Basic and acidic residues" evidence="8">
    <location>
        <begin position="1934"/>
        <end position="1984"/>
    </location>
</feature>
<feature type="compositionally biased region" description="Basic and acidic residues" evidence="8">
    <location>
        <begin position="1183"/>
        <end position="1193"/>
    </location>
</feature>
<feature type="region of interest" description="Disordered" evidence="8">
    <location>
        <begin position="703"/>
        <end position="1015"/>
    </location>
</feature>
<comment type="subcellular location">
    <subcellularLocation>
        <location evidence="1">Nucleus</location>
    </subcellularLocation>
</comment>
<evidence type="ECO:0000256" key="8">
    <source>
        <dbReference type="SAM" id="MobiDB-lite"/>
    </source>
</evidence>
<keyword evidence="4" id="KW-0862">Zinc</keyword>
<feature type="compositionally biased region" description="Basic and acidic residues" evidence="8">
    <location>
        <begin position="2955"/>
        <end position="2964"/>
    </location>
</feature>
<feature type="coiled-coil region" evidence="7">
    <location>
        <begin position="1511"/>
        <end position="1538"/>
    </location>
</feature>
<feature type="compositionally biased region" description="Low complexity" evidence="8">
    <location>
        <begin position="3217"/>
        <end position="3226"/>
    </location>
</feature>
<feature type="compositionally biased region" description="Polar residues" evidence="8">
    <location>
        <begin position="3385"/>
        <end position="3397"/>
    </location>
</feature>
<feature type="region of interest" description="Disordered" evidence="8">
    <location>
        <begin position="3138"/>
        <end position="3437"/>
    </location>
</feature>
<feature type="compositionally biased region" description="Basic residues" evidence="8">
    <location>
        <begin position="2894"/>
        <end position="2904"/>
    </location>
</feature>
<feature type="compositionally biased region" description="Basic and acidic residues" evidence="8">
    <location>
        <begin position="2296"/>
        <end position="2339"/>
    </location>
</feature>
<feature type="compositionally biased region" description="Basic and acidic residues" evidence="8">
    <location>
        <begin position="2480"/>
        <end position="2490"/>
    </location>
</feature>
<keyword evidence="3 6" id="KW-0863">Zinc-finger</keyword>
<feature type="compositionally biased region" description="Basic and acidic residues" evidence="8">
    <location>
        <begin position="1214"/>
        <end position="1233"/>
    </location>
</feature>
<evidence type="ECO:0000256" key="5">
    <source>
        <dbReference type="ARBA" id="ARBA00023242"/>
    </source>
</evidence>
<feature type="compositionally biased region" description="Basic residues" evidence="8">
    <location>
        <begin position="3003"/>
        <end position="3018"/>
    </location>
</feature>
<dbReference type="InterPro" id="IPR018501">
    <property type="entry name" value="DDT_dom"/>
</dbReference>
<feature type="compositionally biased region" description="Basic and acidic residues" evidence="8">
    <location>
        <begin position="1248"/>
        <end position="1266"/>
    </location>
</feature>
<feature type="region of interest" description="Disordered" evidence="8">
    <location>
        <begin position="1110"/>
        <end position="1151"/>
    </location>
</feature>
<feature type="coiled-coil region" evidence="7">
    <location>
        <begin position="1077"/>
        <end position="1104"/>
    </location>
</feature>
<dbReference type="PROSITE" id="PS50827">
    <property type="entry name" value="DDT"/>
    <property type="match status" value="1"/>
</dbReference>
<feature type="compositionally biased region" description="Basic and acidic residues" evidence="8">
    <location>
        <begin position="745"/>
        <end position="783"/>
    </location>
</feature>
<feature type="region of interest" description="Disordered" evidence="8">
    <location>
        <begin position="2160"/>
        <end position="2518"/>
    </location>
</feature>
<feature type="region of interest" description="Disordered" evidence="8">
    <location>
        <begin position="1894"/>
        <end position="2104"/>
    </location>
</feature>
<feature type="compositionally biased region" description="Basic and acidic residues" evidence="8">
    <location>
        <begin position="564"/>
        <end position="574"/>
    </location>
</feature>
<feature type="compositionally biased region" description="Basic residues" evidence="8">
    <location>
        <begin position="2821"/>
        <end position="2837"/>
    </location>
</feature>
<feature type="compositionally biased region" description="Basic and acidic residues" evidence="8">
    <location>
        <begin position="1765"/>
        <end position="1776"/>
    </location>
</feature>
<feature type="compositionally biased region" description="Low complexity" evidence="8">
    <location>
        <begin position="2047"/>
        <end position="2058"/>
    </location>
</feature>
<keyword evidence="11" id="KW-1185">Reference proteome</keyword>
<feature type="region of interest" description="Disordered" evidence="8">
    <location>
        <begin position="3467"/>
        <end position="3520"/>
    </location>
</feature>
<dbReference type="InterPro" id="IPR011011">
    <property type="entry name" value="Znf_FYVE_PHD"/>
</dbReference>
<feature type="compositionally biased region" description="Polar residues" evidence="8">
    <location>
        <begin position="1334"/>
        <end position="1358"/>
    </location>
</feature>
<feature type="compositionally biased region" description="Basic and acidic residues" evidence="8">
    <location>
        <begin position="1411"/>
        <end position="1420"/>
    </location>
</feature>
<feature type="compositionally biased region" description="Basic residues" evidence="8">
    <location>
        <begin position="3200"/>
        <end position="3209"/>
    </location>
</feature>
<feature type="compositionally biased region" description="Acidic residues" evidence="8">
    <location>
        <begin position="239"/>
        <end position="249"/>
    </location>
</feature>